<evidence type="ECO:0000256" key="3">
    <source>
        <dbReference type="ARBA" id="ARBA00022763"/>
    </source>
</evidence>
<dbReference type="SUPFAM" id="SSF52980">
    <property type="entry name" value="Restriction endonuclease-like"/>
    <property type="match status" value="1"/>
</dbReference>
<proteinExistence type="inferred from homology"/>
<keyword evidence="9" id="KW-1185">Reference proteome</keyword>
<accession>A0ABT5C9J0</accession>
<comment type="caution">
    <text evidence="8">The sequence shown here is derived from an EMBL/GenBank/DDBJ whole genome shotgun (WGS) entry which is preliminary data.</text>
</comment>
<feature type="domain" description="DUF559" evidence="7">
    <location>
        <begin position="91"/>
        <end position="133"/>
    </location>
</feature>
<evidence type="ECO:0000256" key="2">
    <source>
        <dbReference type="ARBA" id="ARBA00022759"/>
    </source>
</evidence>
<evidence type="ECO:0000256" key="5">
    <source>
        <dbReference type="ARBA" id="ARBA00023204"/>
    </source>
</evidence>
<evidence type="ECO:0000313" key="8">
    <source>
        <dbReference type="EMBL" id="MDC0682623.1"/>
    </source>
</evidence>
<dbReference type="InterPro" id="IPR004603">
    <property type="entry name" value="DNA_mismatch_endonuc_vsr"/>
</dbReference>
<dbReference type="Pfam" id="PF04480">
    <property type="entry name" value="DUF559"/>
    <property type="match status" value="1"/>
</dbReference>
<evidence type="ECO:0000259" key="7">
    <source>
        <dbReference type="Pfam" id="PF04480"/>
    </source>
</evidence>
<dbReference type="GO" id="GO:0004519">
    <property type="term" value="F:endonuclease activity"/>
    <property type="evidence" value="ECO:0007669"/>
    <property type="project" value="UniProtKB-KW"/>
</dbReference>
<sequence>MADNMTPEQRRRTMSRIRKTDTKPELIIRRLSFARGLRYRKYVRHLPGKPDLVFAKARVVVFVDGDFWHGWRFDEWEAKLTSPYWKEKIRRNRARDREHDATLEANGWTVLRIWEHEVEADADACVDWIERAVRAQVVRQRTRETRASR</sequence>
<dbReference type="Gene3D" id="3.40.960.10">
    <property type="entry name" value="VSR Endonuclease"/>
    <property type="match status" value="1"/>
</dbReference>
<organism evidence="8 9">
    <name type="scientific">Sorangium atrum</name>
    <dbReference type="NCBI Taxonomy" id="2995308"/>
    <lineage>
        <taxon>Bacteria</taxon>
        <taxon>Pseudomonadati</taxon>
        <taxon>Myxococcota</taxon>
        <taxon>Polyangia</taxon>
        <taxon>Polyangiales</taxon>
        <taxon>Polyangiaceae</taxon>
        <taxon>Sorangium</taxon>
    </lineage>
</organism>
<keyword evidence="3" id="KW-0227">DNA damage</keyword>
<protein>
    <submittedName>
        <fullName evidence="8">Very short patch repair endonuclease</fullName>
    </submittedName>
</protein>
<gene>
    <name evidence="8" type="ORF">POL72_33160</name>
</gene>
<keyword evidence="2 8" id="KW-0255">Endonuclease</keyword>
<keyword evidence="1" id="KW-0540">Nuclease</keyword>
<reference evidence="8 9" key="1">
    <citation type="submission" date="2023-01" db="EMBL/GenBank/DDBJ databases">
        <title>Minimal conservation of predation-associated metabolite biosynthetic gene clusters underscores biosynthetic potential of Myxococcota including descriptions for ten novel species: Archangium lansinium sp. nov., Myxococcus landrumus sp. nov., Nannocystis bai.</title>
        <authorList>
            <person name="Ahearne A."/>
            <person name="Stevens C."/>
            <person name="Dowd S."/>
        </authorList>
    </citation>
    <scope>NUCLEOTIDE SEQUENCE [LARGE SCALE GENOMIC DNA]</scope>
    <source>
        <strain evidence="8 9">WIWO2</strain>
    </source>
</reference>
<name>A0ABT5C9J0_9BACT</name>
<keyword evidence="4" id="KW-0378">Hydrolase</keyword>
<evidence type="ECO:0000256" key="1">
    <source>
        <dbReference type="ARBA" id="ARBA00022722"/>
    </source>
</evidence>
<dbReference type="Pfam" id="PF03852">
    <property type="entry name" value="Vsr"/>
    <property type="match status" value="1"/>
</dbReference>
<dbReference type="InterPro" id="IPR007569">
    <property type="entry name" value="DUF559"/>
</dbReference>
<comment type="similarity">
    <text evidence="6">Belongs to the Vsr family.</text>
</comment>
<evidence type="ECO:0000256" key="6">
    <source>
        <dbReference type="ARBA" id="ARBA00029466"/>
    </source>
</evidence>
<dbReference type="RefSeq" id="WP_272100717.1">
    <property type="nucleotide sequence ID" value="NZ_JAQNDK010000004.1"/>
</dbReference>
<dbReference type="CDD" id="cd00221">
    <property type="entry name" value="Vsr"/>
    <property type="match status" value="1"/>
</dbReference>
<dbReference type="Proteomes" id="UP001217485">
    <property type="component" value="Unassembled WGS sequence"/>
</dbReference>
<dbReference type="NCBIfam" id="TIGR00632">
    <property type="entry name" value="vsr"/>
    <property type="match status" value="1"/>
</dbReference>
<evidence type="ECO:0000256" key="4">
    <source>
        <dbReference type="ARBA" id="ARBA00022801"/>
    </source>
</evidence>
<dbReference type="EMBL" id="JAQNDK010000004">
    <property type="protein sequence ID" value="MDC0682623.1"/>
    <property type="molecule type" value="Genomic_DNA"/>
</dbReference>
<dbReference type="InterPro" id="IPR011335">
    <property type="entry name" value="Restrct_endonuc-II-like"/>
</dbReference>
<keyword evidence="5" id="KW-0234">DNA repair</keyword>
<evidence type="ECO:0000313" key="9">
    <source>
        <dbReference type="Proteomes" id="UP001217485"/>
    </source>
</evidence>